<dbReference type="PROSITE" id="PS50109">
    <property type="entry name" value="HIS_KIN"/>
    <property type="match status" value="1"/>
</dbReference>
<dbReference type="InterPro" id="IPR003661">
    <property type="entry name" value="HisK_dim/P_dom"/>
</dbReference>
<feature type="transmembrane region" description="Helical" evidence="9">
    <location>
        <begin position="52"/>
        <end position="85"/>
    </location>
</feature>
<dbReference type="PRINTS" id="PR00344">
    <property type="entry name" value="BCTRLSENSOR"/>
</dbReference>
<dbReference type="InterPro" id="IPR004358">
    <property type="entry name" value="Sig_transdc_His_kin-like_C"/>
</dbReference>
<evidence type="ECO:0000259" key="12">
    <source>
        <dbReference type="PROSITE" id="PS50113"/>
    </source>
</evidence>
<dbReference type="Pfam" id="PF00989">
    <property type="entry name" value="PAS"/>
    <property type="match status" value="1"/>
</dbReference>
<dbReference type="Gene3D" id="1.10.287.130">
    <property type="match status" value="1"/>
</dbReference>
<dbReference type="InterPro" id="IPR036890">
    <property type="entry name" value="HATPase_C_sf"/>
</dbReference>
<organism evidence="13 14">
    <name type="scientific">Mesorhizobium marinum</name>
    <dbReference type="NCBI Taxonomy" id="3228790"/>
    <lineage>
        <taxon>Bacteria</taxon>
        <taxon>Pseudomonadati</taxon>
        <taxon>Pseudomonadota</taxon>
        <taxon>Alphaproteobacteria</taxon>
        <taxon>Hyphomicrobiales</taxon>
        <taxon>Phyllobacteriaceae</taxon>
        <taxon>Mesorhizobium</taxon>
    </lineage>
</organism>
<dbReference type="SMART" id="SM00387">
    <property type="entry name" value="HATPase_c"/>
    <property type="match status" value="1"/>
</dbReference>
<evidence type="ECO:0000256" key="1">
    <source>
        <dbReference type="ARBA" id="ARBA00000085"/>
    </source>
</evidence>
<dbReference type="CDD" id="cd00082">
    <property type="entry name" value="HisKA"/>
    <property type="match status" value="1"/>
</dbReference>
<keyword evidence="7" id="KW-0067">ATP-binding</keyword>
<dbReference type="EC" id="2.7.13.3" evidence="2"/>
<gene>
    <name evidence="13" type="ORF">ABUE31_01935</name>
</gene>
<feature type="transmembrane region" description="Helical" evidence="9">
    <location>
        <begin position="91"/>
        <end position="113"/>
    </location>
</feature>
<dbReference type="SUPFAM" id="SSF55874">
    <property type="entry name" value="ATPase domain of HSP90 chaperone/DNA topoisomerase II/histidine kinase"/>
    <property type="match status" value="1"/>
</dbReference>
<dbReference type="SUPFAM" id="SSF47384">
    <property type="entry name" value="Homodimeric domain of signal transducing histidine kinase"/>
    <property type="match status" value="1"/>
</dbReference>
<keyword evidence="9" id="KW-1133">Transmembrane helix</keyword>
<evidence type="ECO:0000256" key="3">
    <source>
        <dbReference type="ARBA" id="ARBA00022553"/>
    </source>
</evidence>
<name>A0ABV3QUV1_9HYPH</name>
<comment type="catalytic activity">
    <reaction evidence="1">
        <text>ATP + protein L-histidine = ADP + protein N-phospho-L-histidine.</text>
        <dbReference type="EC" id="2.7.13.3"/>
    </reaction>
</comment>
<dbReference type="Pfam" id="PF00512">
    <property type="entry name" value="HisKA"/>
    <property type="match status" value="1"/>
</dbReference>
<feature type="domain" description="Histidine kinase" evidence="10">
    <location>
        <begin position="277"/>
        <end position="492"/>
    </location>
</feature>
<evidence type="ECO:0000256" key="2">
    <source>
        <dbReference type="ARBA" id="ARBA00012438"/>
    </source>
</evidence>
<accession>A0ABV3QUV1</accession>
<dbReference type="InterPro" id="IPR013767">
    <property type="entry name" value="PAS_fold"/>
</dbReference>
<dbReference type="PROSITE" id="PS50112">
    <property type="entry name" value="PAS"/>
    <property type="match status" value="1"/>
</dbReference>
<evidence type="ECO:0000256" key="4">
    <source>
        <dbReference type="ARBA" id="ARBA00022679"/>
    </source>
</evidence>
<dbReference type="SMART" id="SM00388">
    <property type="entry name" value="HisKA"/>
    <property type="match status" value="1"/>
</dbReference>
<dbReference type="Gene3D" id="3.30.450.20">
    <property type="entry name" value="PAS domain"/>
    <property type="match status" value="1"/>
</dbReference>
<evidence type="ECO:0000313" key="13">
    <source>
        <dbReference type="EMBL" id="MEW9804743.1"/>
    </source>
</evidence>
<dbReference type="SUPFAM" id="SSF55785">
    <property type="entry name" value="PYP-like sensor domain (PAS domain)"/>
    <property type="match status" value="1"/>
</dbReference>
<sequence>MPASKGNRGRLLQVARSRRFEGWAGHATALALVVVAAAVGLALRDALSNGALLLFLPVILGVSIGGGIGPGLAAAMLSVSAALYVAGTVDIGWVHAAMFAVIALATALFGALVRATLRSRDTLEAALASSEAHLRSILDTVLDATVVIDQHGKIVSFNAAAVRQFGYEEAEVAGRNVHILMPEPYQREHDGYIHRYLDTGEKRIIGVGRVVVGRRKDGSTFPMKLAVGETTSGGKTFFTGFIRDLTEREQSEATLQEIQGELARLARLSELGEMASTLAHELNQPLAAIANYAQGCVRLLRNVDDAVANRMKEPLEEMARQSIRAGGIIHHLREFVTRGETEKSPVDVRRLIEEAGALALVGSREQGMRSIFDFAPGAATVVVDQIQIQQVLINLMRNAIEAMRESSRRELVVRTSAPSGGMVTIEVSDTGTGIPEDIAPRLFTPFLTTKSSGMGIGLSISRRIVEAHGGEISVLRNADGGATFRFTLPAMETGSAPAG</sequence>
<dbReference type="NCBIfam" id="TIGR00229">
    <property type="entry name" value="sensory_box"/>
    <property type="match status" value="1"/>
</dbReference>
<evidence type="ECO:0000256" key="6">
    <source>
        <dbReference type="ARBA" id="ARBA00022777"/>
    </source>
</evidence>
<dbReference type="SMART" id="SM00091">
    <property type="entry name" value="PAS"/>
    <property type="match status" value="1"/>
</dbReference>
<evidence type="ECO:0000259" key="11">
    <source>
        <dbReference type="PROSITE" id="PS50112"/>
    </source>
</evidence>
<evidence type="ECO:0000259" key="10">
    <source>
        <dbReference type="PROSITE" id="PS50109"/>
    </source>
</evidence>
<dbReference type="InterPro" id="IPR035965">
    <property type="entry name" value="PAS-like_dom_sf"/>
</dbReference>
<evidence type="ECO:0000256" key="9">
    <source>
        <dbReference type="SAM" id="Phobius"/>
    </source>
</evidence>
<feature type="transmembrane region" description="Helical" evidence="9">
    <location>
        <begin position="23"/>
        <end position="43"/>
    </location>
</feature>
<feature type="domain" description="PAS" evidence="11">
    <location>
        <begin position="130"/>
        <end position="200"/>
    </location>
</feature>
<reference evidence="13 14" key="1">
    <citation type="submission" date="2024-06" db="EMBL/GenBank/DDBJ databases">
        <authorList>
            <person name="Tuo L."/>
        </authorList>
    </citation>
    <scope>NUCLEOTIDE SEQUENCE [LARGE SCALE GENOMIC DNA]</scope>
    <source>
        <strain evidence="13 14">ZMM04-5</strain>
    </source>
</reference>
<dbReference type="InterPro" id="IPR000700">
    <property type="entry name" value="PAS-assoc_C"/>
</dbReference>
<dbReference type="InterPro" id="IPR036097">
    <property type="entry name" value="HisK_dim/P_sf"/>
</dbReference>
<keyword evidence="9" id="KW-0812">Transmembrane</keyword>
<dbReference type="InterPro" id="IPR003594">
    <property type="entry name" value="HATPase_dom"/>
</dbReference>
<feature type="domain" description="PAC" evidence="12">
    <location>
        <begin position="198"/>
        <end position="257"/>
    </location>
</feature>
<keyword evidence="14" id="KW-1185">Reference proteome</keyword>
<proteinExistence type="predicted"/>
<dbReference type="InterPro" id="IPR005467">
    <property type="entry name" value="His_kinase_dom"/>
</dbReference>
<dbReference type="PROSITE" id="PS50113">
    <property type="entry name" value="PAC"/>
    <property type="match status" value="1"/>
</dbReference>
<keyword evidence="6" id="KW-0418">Kinase</keyword>
<dbReference type="InterPro" id="IPR000014">
    <property type="entry name" value="PAS"/>
</dbReference>
<evidence type="ECO:0000256" key="7">
    <source>
        <dbReference type="ARBA" id="ARBA00022840"/>
    </source>
</evidence>
<dbReference type="RefSeq" id="WP_367721796.1">
    <property type="nucleotide sequence ID" value="NZ_JBFOCI010000001.1"/>
</dbReference>
<dbReference type="PANTHER" id="PTHR43065:SF10">
    <property type="entry name" value="PEROXIDE STRESS-ACTIVATED HISTIDINE KINASE MAK3"/>
    <property type="match status" value="1"/>
</dbReference>
<dbReference type="Gene3D" id="3.30.565.10">
    <property type="entry name" value="Histidine kinase-like ATPase, C-terminal domain"/>
    <property type="match status" value="1"/>
</dbReference>
<keyword evidence="8" id="KW-0902">Two-component regulatory system</keyword>
<comment type="caution">
    <text evidence="13">The sequence shown here is derived from an EMBL/GenBank/DDBJ whole genome shotgun (WGS) entry which is preliminary data.</text>
</comment>
<evidence type="ECO:0000313" key="14">
    <source>
        <dbReference type="Proteomes" id="UP001556196"/>
    </source>
</evidence>
<keyword evidence="9" id="KW-0472">Membrane</keyword>
<keyword evidence="4" id="KW-0808">Transferase</keyword>
<keyword evidence="3" id="KW-0597">Phosphoprotein</keyword>
<keyword evidence="5" id="KW-0547">Nucleotide-binding</keyword>
<dbReference type="PANTHER" id="PTHR43065">
    <property type="entry name" value="SENSOR HISTIDINE KINASE"/>
    <property type="match status" value="1"/>
</dbReference>
<evidence type="ECO:0000256" key="8">
    <source>
        <dbReference type="ARBA" id="ARBA00023012"/>
    </source>
</evidence>
<dbReference type="CDD" id="cd00130">
    <property type="entry name" value="PAS"/>
    <property type="match status" value="1"/>
</dbReference>
<dbReference type="Proteomes" id="UP001556196">
    <property type="component" value="Unassembled WGS sequence"/>
</dbReference>
<evidence type="ECO:0000256" key="5">
    <source>
        <dbReference type="ARBA" id="ARBA00022741"/>
    </source>
</evidence>
<protein>
    <recommendedName>
        <fullName evidence="2">histidine kinase</fullName>
        <ecNumber evidence="2">2.7.13.3</ecNumber>
    </recommendedName>
</protein>
<dbReference type="Pfam" id="PF02518">
    <property type="entry name" value="HATPase_c"/>
    <property type="match status" value="1"/>
</dbReference>
<dbReference type="EMBL" id="JBFOCI010000001">
    <property type="protein sequence ID" value="MEW9804743.1"/>
    <property type="molecule type" value="Genomic_DNA"/>
</dbReference>